<dbReference type="Pfam" id="PF00155">
    <property type="entry name" value="Aminotran_1_2"/>
    <property type="match status" value="1"/>
</dbReference>
<dbReference type="Proteomes" id="UP000254330">
    <property type="component" value="Unassembled WGS sequence"/>
</dbReference>
<evidence type="ECO:0000313" key="4">
    <source>
        <dbReference type="Proteomes" id="UP000254330"/>
    </source>
</evidence>
<keyword evidence="3" id="KW-0808">Transferase</keyword>
<dbReference type="InterPro" id="IPR015424">
    <property type="entry name" value="PyrdxlP-dep_Trfase"/>
</dbReference>
<evidence type="ECO:0000259" key="1">
    <source>
        <dbReference type="Pfam" id="PF00155"/>
    </source>
</evidence>
<evidence type="ECO:0000313" key="5">
    <source>
        <dbReference type="Proteomes" id="UP000294641"/>
    </source>
</evidence>
<dbReference type="Proteomes" id="UP000294641">
    <property type="component" value="Unassembled WGS sequence"/>
</dbReference>
<dbReference type="EMBL" id="UGNP01000001">
    <property type="protein sequence ID" value="STX09427.1"/>
    <property type="molecule type" value="Genomic_DNA"/>
</dbReference>
<reference evidence="3 5" key="2">
    <citation type="submission" date="2019-03" db="EMBL/GenBank/DDBJ databases">
        <title>Genomic Encyclopedia of Type Strains, Phase IV (KMG-IV): sequencing the most valuable type-strain genomes for metagenomic binning, comparative biology and taxonomic classification.</title>
        <authorList>
            <person name="Goeker M."/>
        </authorList>
    </citation>
    <scope>NUCLEOTIDE SEQUENCE [LARGE SCALE GENOMIC DNA]</scope>
    <source>
        <strain evidence="3 5">DSM 20580</strain>
    </source>
</reference>
<comment type="caution">
    <text evidence="2">The sequence shown here is derived from an EMBL/GenBank/DDBJ whole genome shotgun (WGS) entry which is preliminary data.</text>
</comment>
<dbReference type="PANTHER" id="PTHR46577:SF1">
    <property type="entry name" value="HTH-TYPE TRANSCRIPTIONAL REGULATORY PROTEIN GABR"/>
    <property type="match status" value="1"/>
</dbReference>
<evidence type="ECO:0000313" key="3">
    <source>
        <dbReference type="EMBL" id="TDR32700.1"/>
    </source>
</evidence>
<dbReference type="InterPro" id="IPR015421">
    <property type="entry name" value="PyrdxlP-dep_Trfase_major"/>
</dbReference>
<keyword evidence="3" id="KW-0032">Aminotransferase</keyword>
<dbReference type="EMBL" id="SNZG01000061">
    <property type="protein sequence ID" value="TDR32700.1"/>
    <property type="molecule type" value="Genomic_DNA"/>
</dbReference>
<accession>A0A8B4Q9N6</accession>
<dbReference type="Gene3D" id="3.40.640.10">
    <property type="entry name" value="Type I PLP-dependent aspartate aminotransferase-like (Major domain)"/>
    <property type="match status" value="1"/>
</dbReference>
<dbReference type="GO" id="GO:0030170">
    <property type="term" value="F:pyridoxal phosphate binding"/>
    <property type="evidence" value="ECO:0007669"/>
    <property type="project" value="InterPro"/>
</dbReference>
<evidence type="ECO:0000313" key="2">
    <source>
        <dbReference type="EMBL" id="STX09427.1"/>
    </source>
</evidence>
<dbReference type="GO" id="GO:0008483">
    <property type="term" value="F:transaminase activity"/>
    <property type="evidence" value="ECO:0007669"/>
    <property type="project" value="UniProtKB-KW"/>
</dbReference>
<dbReference type="AlphaFoldDB" id="A0A8B4Q9N6"/>
<dbReference type="InterPro" id="IPR004839">
    <property type="entry name" value="Aminotransferase_I/II_large"/>
</dbReference>
<keyword evidence="5" id="KW-1185">Reference proteome</keyword>
<sequence>MFTPSQQPLGITIPVKKRVQLIAWAKKNNCLIIEDDNDSEFRYNATIIAPMASINSSHVIYINSFARSFLPSIRVAFSILPDQYVEEFVAFNEDFVQNASSLVQIALANFLTEGYFADHLKKMTSIYNQKMAVLPTTIQMTFPSTLRVFSDDSGQYLLIQPNNGMTEDELISSAAELGVKVYPFSTFYLEKDLDFLRCSCWASVL</sequence>
<organism evidence="2 4">
    <name type="scientific">Kurthia zopfii</name>
    <dbReference type="NCBI Taxonomy" id="1650"/>
    <lineage>
        <taxon>Bacteria</taxon>
        <taxon>Bacillati</taxon>
        <taxon>Bacillota</taxon>
        <taxon>Bacilli</taxon>
        <taxon>Bacillales</taxon>
        <taxon>Caryophanaceae</taxon>
        <taxon>Kurthia</taxon>
    </lineage>
</organism>
<proteinExistence type="predicted"/>
<dbReference type="SUPFAM" id="SSF53383">
    <property type="entry name" value="PLP-dependent transferases"/>
    <property type="match status" value="1"/>
</dbReference>
<name>A0A8B4Q9N6_9BACL</name>
<dbReference type="InterPro" id="IPR051446">
    <property type="entry name" value="HTH_trans_reg/aminotransferase"/>
</dbReference>
<dbReference type="PANTHER" id="PTHR46577">
    <property type="entry name" value="HTH-TYPE TRANSCRIPTIONAL REGULATORY PROTEIN GABR"/>
    <property type="match status" value="1"/>
</dbReference>
<protein>
    <submittedName>
        <fullName evidence="3">Aminotransferase class I and II</fullName>
    </submittedName>
    <submittedName>
        <fullName evidence="2">HTH-type transcriptional regulatory protein gabR</fullName>
    </submittedName>
</protein>
<feature type="domain" description="Aminotransferase class I/classII large" evidence="1">
    <location>
        <begin position="7"/>
        <end position="202"/>
    </location>
</feature>
<reference evidence="2 4" key="1">
    <citation type="submission" date="2018-06" db="EMBL/GenBank/DDBJ databases">
        <authorList>
            <consortium name="Pathogen Informatics"/>
            <person name="Doyle S."/>
        </authorList>
    </citation>
    <scope>NUCLEOTIDE SEQUENCE [LARGE SCALE GENOMIC DNA]</scope>
    <source>
        <strain evidence="2 4">NCTC10597</strain>
    </source>
</reference>
<dbReference type="CDD" id="cd00609">
    <property type="entry name" value="AAT_like"/>
    <property type="match status" value="1"/>
</dbReference>
<gene>
    <name evidence="2" type="primary">gabR_2</name>
    <name evidence="3" type="ORF">DFR61_1618</name>
    <name evidence="2" type="ORF">NCTC10597_01102</name>
</gene>